<comment type="similarity">
    <text evidence="1 9 10">Belongs to the peptidase A8 family.</text>
</comment>
<keyword evidence="3 9" id="KW-0645">Protease</keyword>
<dbReference type="Pfam" id="PF01252">
    <property type="entry name" value="Peptidase_A8"/>
    <property type="match status" value="1"/>
</dbReference>
<dbReference type="Proteomes" id="UP000538147">
    <property type="component" value="Unassembled WGS sequence"/>
</dbReference>
<comment type="pathway">
    <text evidence="9">Protein modification; lipoprotein biosynthesis (signal peptide cleavage).</text>
</comment>
<dbReference type="PRINTS" id="PR00781">
    <property type="entry name" value="LIPOSIGPTASE"/>
</dbReference>
<protein>
    <recommendedName>
        <fullName evidence="9">Lipoprotein signal peptidase</fullName>
        <ecNumber evidence="9">3.4.23.36</ecNumber>
    </recommendedName>
    <alternativeName>
        <fullName evidence="9">Prolipoprotein signal peptidase</fullName>
    </alternativeName>
    <alternativeName>
        <fullName evidence="9">Signal peptidase II</fullName>
        <shortName evidence="9">SPase II</shortName>
    </alternativeName>
</protein>
<feature type="active site" evidence="9">
    <location>
        <position position="115"/>
    </location>
</feature>
<evidence type="ECO:0000256" key="2">
    <source>
        <dbReference type="ARBA" id="ARBA00022475"/>
    </source>
</evidence>
<evidence type="ECO:0000256" key="1">
    <source>
        <dbReference type="ARBA" id="ARBA00006139"/>
    </source>
</evidence>
<gene>
    <name evidence="9" type="primary">lspA</name>
    <name evidence="11" type="ORF">FHS79_002430</name>
</gene>
<comment type="function">
    <text evidence="9">This protein specifically catalyzes the removal of signal peptides from prolipoproteins.</text>
</comment>
<dbReference type="UniPathway" id="UPA00665"/>
<dbReference type="EC" id="3.4.23.36" evidence="9"/>
<dbReference type="GO" id="GO:0004190">
    <property type="term" value="F:aspartic-type endopeptidase activity"/>
    <property type="evidence" value="ECO:0007669"/>
    <property type="project" value="UniProtKB-UniRule"/>
</dbReference>
<proteinExistence type="inferred from homology"/>
<dbReference type="HAMAP" id="MF_00161">
    <property type="entry name" value="LspA"/>
    <property type="match status" value="1"/>
</dbReference>
<sequence length="157" mass="17435">MRLGYPIAALVFILDQLSKYWILEVVRLPEIGSMPVLPVFSLTFVQNPGVSMGLFTADSDLQRWLLVAATGAIAIAVAVWITREKHRWDVAALGLVLGGAAGNILDRARFGYVVDFLHVFWREWSFWVFNIADAAITIGVLMLLGRALLPNKDQTHA</sequence>
<reference evidence="11 12" key="1">
    <citation type="submission" date="2020-08" db="EMBL/GenBank/DDBJ databases">
        <title>Genomic Encyclopedia of Type Strains, Phase IV (KMG-IV): sequencing the most valuable type-strain genomes for metagenomic binning, comparative biology and taxonomic classification.</title>
        <authorList>
            <person name="Goeker M."/>
        </authorList>
    </citation>
    <scope>NUCLEOTIDE SEQUENCE [LARGE SCALE GENOMIC DNA]</scope>
    <source>
        <strain evidence="11 12">DSM 102189</strain>
    </source>
</reference>
<feature type="transmembrane region" description="Helical" evidence="9">
    <location>
        <begin position="61"/>
        <end position="81"/>
    </location>
</feature>
<keyword evidence="6 9" id="KW-0378">Hydrolase</keyword>
<dbReference type="PANTHER" id="PTHR33695:SF1">
    <property type="entry name" value="LIPOPROTEIN SIGNAL PEPTIDASE"/>
    <property type="match status" value="1"/>
</dbReference>
<evidence type="ECO:0000256" key="5">
    <source>
        <dbReference type="ARBA" id="ARBA00022750"/>
    </source>
</evidence>
<evidence type="ECO:0000313" key="12">
    <source>
        <dbReference type="Proteomes" id="UP000538147"/>
    </source>
</evidence>
<dbReference type="RefSeq" id="WP_184200217.1">
    <property type="nucleotide sequence ID" value="NZ_BMOX01000067.1"/>
</dbReference>
<keyword evidence="12" id="KW-1185">Reference proteome</keyword>
<evidence type="ECO:0000256" key="9">
    <source>
        <dbReference type="HAMAP-Rule" id="MF_00161"/>
    </source>
</evidence>
<keyword evidence="4 9" id="KW-0812">Transmembrane</keyword>
<dbReference type="NCBIfam" id="TIGR00077">
    <property type="entry name" value="lspA"/>
    <property type="match status" value="1"/>
</dbReference>
<dbReference type="PANTHER" id="PTHR33695">
    <property type="entry name" value="LIPOPROTEIN SIGNAL PEPTIDASE"/>
    <property type="match status" value="1"/>
</dbReference>
<keyword evidence="2 9" id="KW-1003">Cell membrane</keyword>
<comment type="caution">
    <text evidence="11">The sequence shown here is derived from an EMBL/GenBank/DDBJ whole genome shotgun (WGS) entry which is preliminary data.</text>
</comment>
<evidence type="ECO:0000256" key="7">
    <source>
        <dbReference type="ARBA" id="ARBA00022989"/>
    </source>
</evidence>
<dbReference type="GO" id="GO:0005886">
    <property type="term" value="C:plasma membrane"/>
    <property type="evidence" value="ECO:0007669"/>
    <property type="project" value="UniProtKB-SubCell"/>
</dbReference>
<evidence type="ECO:0000256" key="3">
    <source>
        <dbReference type="ARBA" id="ARBA00022670"/>
    </source>
</evidence>
<comment type="caution">
    <text evidence="9">Lacks conserved residue(s) required for the propagation of feature annotation.</text>
</comment>
<dbReference type="AlphaFoldDB" id="A0A841LEK4"/>
<keyword evidence="5 9" id="KW-0064">Aspartyl protease</keyword>
<dbReference type="InterPro" id="IPR001872">
    <property type="entry name" value="Peptidase_A8"/>
</dbReference>
<feature type="transmembrane region" description="Helical" evidence="9">
    <location>
        <begin position="88"/>
        <end position="105"/>
    </location>
</feature>
<evidence type="ECO:0000256" key="8">
    <source>
        <dbReference type="ARBA" id="ARBA00023136"/>
    </source>
</evidence>
<name>A0A841LEK4_9SPHN</name>
<evidence type="ECO:0000313" key="11">
    <source>
        <dbReference type="EMBL" id="MBB6228245.1"/>
    </source>
</evidence>
<evidence type="ECO:0000256" key="10">
    <source>
        <dbReference type="RuleBase" id="RU004181"/>
    </source>
</evidence>
<comment type="subcellular location">
    <subcellularLocation>
        <location evidence="9">Cell membrane</location>
        <topology evidence="9">Multi-pass membrane protein</topology>
    </subcellularLocation>
</comment>
<organism evidence="11 12">
    <name type="scientific">Polymorphobacter multimanifer</name>
    <dbReference type="NCBI Taxonomy" id="1070431"/>
    <lineage>
        <taxon>Bacteria</taxon>
        <taxon>Pseudomonadati</taxon>
        <taxon>Pseudomonadota</taxon>
        <taxon>Alphaproteobacteria</taxon>
        <taxon>Sphingomonadales</taxon>
        <taxon>Sphingosinicellaceae</taxon>
        <taxon>Polymorphobacter</taxon>
    </lineage>
</organism>
<keyword evidence="7 9" id="KW-1133">Transmembrane helix</keyword>
<comment type="catalytic activity">
    <reaction evidence="9">
        <text>Release of signal peptides from bacterial membrane prolipoproteins. Hydrolyzes -Xaa-Yaa-Zaa-|-(S,diacylglyceryl)Cys-, in which Xaa is hydrophobic (preferably Leu), and Yaa (Ala or Ser) and Zaa (Gly or Ala) have small, neutral side chains.</text>
        <dbReference type="EC" id="3.4.23.36"/>
    </reaction>
</comment>
<accession>A0A841LEK4</accession>
<feature type="active site" evidence="9">
    <location>
        <position position="133"/>
    </location>
</feature>
<dbReference type="EMBL" id="JACIIV010000016">
    <property type="protein sequence ID" value="MBB6228245.1"/>
    <property type="molecule type" value="Genomic_DNA"/>
</dbReference>
<evidence type="ECO:0000256" key="6">
    <source>
        <dbReference type="ARBA" id="ARBA00022801"/>
    </source>
</evidence>
<keyword evidence="8 9" id="KW-0472">Membrane</keyword>
<feature type="transmembrane region" description="Helical" evidence="9">
    <location>
        <begin position="125"/>
        <end position="149"/>
    </location>
</feature>
<dbReference type="GO" id="GO:0006508">
    <property type="term" value="P:proteolysis"/>
    <property type="evidence" value="ECO:0007669"/>
    <property type="project" value="UniProtKB-KW"/>
</dbReference>
<evidence type="ECO:0000256" key="4">
    <source>
        <dbReference type="ARBA" id="ARBA00022692"/>
    </source>
</evidence>